<evidence type="ECO:0000256" key="2">
    <source>
        <dbReference type="SAM" id="Coils"/>
    </source>
</evidence>
<accession>A0A1Q2M9K1</accession>
<dbReference type="EMBL" id="CP019650">
    <property type="protein sequence ID" value="AQQ68882.1"/>
    <property type="molecule type" value="Genomic_DNA"/>
</dbReference>
<comment type="similarity">
    <text evidence="1">Belongs to the membrane fusion protein (MFP) (TC 8.A.1) family.</text>
</comment>
<gene>
    <name evidence="4" type="ORF">Mag101_15510</name>
</gene>
<dbReference type="RefSeq" id="WP_077407047.1">
    <property type="nucleotide sequence ID" value="NZ_CP019650.1"/>
</dbReference>
<feature type="coiled-coil region" evidence="2">
    <location>
        <begin position="72"/>
        <end position="131"/>
    </location>
</feature>
<protein>
    <submittedName>
        <fullName evidence="4">Uncharacterized protein</fullName>
    </submittedName>
</protein>
<dbReference type="Gene3D" id="2.40.30.170">
    <property type="match status" value="1"/>
</dbReference>
<feature type="signal peptide" evidence="3">
    <location>
        <begin position="1"/>
        <end position="25"/>
    </location>
</feature>
<name>A0A1Q2M9K1_9GAMM</name>
<keyword evidence="5" id="KW-1185">Reference proteome</keyword>
<dbReference type="KEGG" id="maga:Mag101_15510"/>
<dbReference type="AlphaFoldDB" id="A0A1Q2M9K1"/>
<dbReference type="Proteomes" id="UP000188219">
    <property type="component" value="Chromosome"/>
</dbReference>
<evidence type="ECO:0000256" key="3">
    <source>
        <dbReference type="SAM" id="SignalP"/>
    </source>
</evidence>
<evidence type="ECO:0000313" key="5">
    <source>
        <dbReference type="Proteomes" id="UP000188219"/>
    </source>
</evidence>
<reference evidence="4" key="1">
    <citation type="submission" date="2017-02" db="EMBL/GenBank/DDBJ databases">
        <title>Genome of Microbulbifer agarilyticus GP101.</title>
        <authorList>
            <person name="Jung J."/>
            <person name="Bae S.S."/>
            <person name="Baek K."/>
        </authorList>
    </citation>
    <scope>NUCLEOTIDE SEQUENCE [LARGE SCALE GENOMIC DNA]</scope>
    <source>
        <strain evidence="4">GP101</strain>
    </source>
</reference>
<dbReference type="NCBIfam" id="TIGR01730">
    <property type="entry name" value="RND_mfp"/>
    <property type="match status" value="1"/>
</dbReference>
<evidence type="ECO:0000256" key="1">
    <source>
        <dbReference type="ARBA" id="ARBA00009477"/>
    </source>
</evidence>
<keyword evidence="3" id="KW-0732">Signal</keyword>
<keyword evidence="2" id="KW-0175">Coiled coil</keyword>
<dbReference type="GO" id="GO:0015562">
    <property type="term" value="F:efflux transmembrane transporter activity"/>
    <property type="evidence" value="ECO:0007669"/>
    <property type="project" value="TreeGrafter"/>
</dbReference>
<proteinExistence type="inferred from homology"/>
<dbReference type="GO" id="GO:1990281">
    <property type="term" value="C:efflux pump complex"/>
    <property type="evidence" value="ECO:0007669"/>
    <property type="project" value="TreeGrafter"/>
</dbReference>
<dbReference type="SUPFAM" id="SSF111369">
    <property type="entry name" value="HlyD-like secretion proteins"/>
    <property type="match status" value="1"/>
</dbReference>
<evidence type="ECO:0000313" key="4">
    <source>
        <dbReference type="EMBL" id="AQQ68882.1"/>
    </source>
</evidence>
<dbReference type="STRING" id="260552.Mag101_15510"/>
<dbReference type="PANTHER" id="PTHR30469:SF15">
    <property type="entry name" value="HLYD FAMILY OF SECRETION PROTEINS"/>
    <property type="match status" value="1"/>
</dbReference>
<dbReference type="InterPro" id="IPR006143">
    <property type="entry name" value="RND_pump_MFP"/>
</dbReference>
<dbReference type="Gene3D" id="2.40.50.100">
    <property type="match status" value="1"/>
</dbReference>
<dbReference type="PANTHER" id="PTHR30469">
    <property type="entry name" value="MULTIDRUG RESISTANCE PROTEIN MDTA"/>
    <property type="match status" value="1"/>
</dbReference>
<feature type="chain" id="PRO_5013247473" evidence="3">
    <location>
        <begin position="26"/>
        <end position="270"/>
    </location>
</feature>
<dbReference type="OrthoDB" id="9778796at2"/>
<organism evidence="4 5">
    <name type="scientific">Microbulbifer agarilyticus</name>
    <dbReference type="NCBI Taxonomy" id="260552"/>
    <lineage>
        <taxon>Bacteria</taxon>
        <taxon>Pseudomonadati</taxon>
        <taxon>Pseudomonadota</taxon>
        <taxon>Gammaproteobacteria</taxon>
        <taxon>Cellvibrionales</taxon>
        <taxon>Microbulbiferaceae</taxon>
        <taxon>Microbulbifer</taxon>
    </lineage>
</organism>
<sequence length="270" mass="29263">MNNSLLFRVAVAVFGCLLSASLCSAQPFTAPAKLNALSKVQLSSELAARITEVRLRAGDRFRKGDLLASFDCTELLAELEGAESQRDLARRQLNANVSLKQLGGNISELELVQSEAQLAEAVANAKVLKHRHSFCEVRAPFNGFVITRSAEPHQRAEVGMPLFELVDNRALEVEAIVPSNWLEQLTLDSTFLVTINETGRTYSAQVQRIVPLVDPVTRTVRVIGTIETNSERATVDTLLISGMSGEAQFHFGQDGGNTLGKISSQQGGGN</sequence>